<evidence type="ECO:0000259" key="1">
    <source>
        <dbReference type="PROSITE" id="PS50897"/>
    </source>
</evidence>
<protein>
    <recommendedName>
        <fullName evidence="1">CTLH domain-containing protein</fullName>
    </recommendedName>
</protein>
<dbReference type="EMBL" id="KZ772673">
    <property type="protein sequence ID" value="PTQ49967.1"/>
    <property type="molecule type" value="Genomic_DNA"/>
</dbReference>
<evidence type="ECO:0000313" key="2">
    <source>
        <dbReference type="EMBL" id="PTQ49967.1"/>
    </source>
</evidence>
<accession>A0A2R6XV31</accession>
<dbReference type="SMART" id="SM00757">
    <property type="entry name" value="CRA"/>
    <property type="match status" value="1"/>
</dbReference>
<reference evidence="3" key="1">
    <citation type="journal article" date="2017" name="Cell">
        <title>Insights into land plant evolution garnered from the Marchantia polymorpha genome.</title>
        <authorList>
            <person name="Bowman J.L."/>
            <person name="Kohchi T."/>
            <person name="Yamato K.T."/>
            <person name="Jenkins J."/>
            <person name="Shu S."/>
            <person name="Ishizaki K."/>
            <person name="Yamaoka S."/>
            <person name="Nishihama R."/>
            <person name="Nakamura Y."/>
            <person name="Berger F."/>
            <person name="Adam C."/>
            <person name="Aki S.S."/>
            <person name="Althoff F."/>
            <person name="Araki T."/>
            <person name="Arteaga-Vazquez M.A."/>
            <person name="Balasubrmanian S."/>
            <person name="Barry K."/>
            <person name="Bauer D."/>
            <person name="Boehm C.R."/>
            <person name="Briginshaw L."/>
            <person name="Caballero-Perez J."/>
            <person name="Catarino B."/>
            <person name="Chen F."/>
            <person name="Chiyoda S."/>
            <person name="Chovatia M."/>
            <person name="Davies K.M."/>
            <person name="Delmans M."/>
            <person name="Demura T."/>
            <person name="Dierschke T."/>
            <person name="Dolan L."/>
            <person name="Dorantes-Acosta A.E."/>
            <person name="Eklund D.M."/>
            <person name="Florent S.N."/>
            <person name="Flores-Sandoval E."/>
            <person name="Fujiyama A."/>
            <person name="Fukuzawa H."/>
            <person name="Galik B."/>
            <person name="Grimanelli D."/>
            <person name="Grimwood J."/>
            <person name="Grossniklaus U."/>
            <person name="Hamada T."/>
            <person name="Haseloff J."/>
            <person name="Hetherington A.J."/>
            <person name="Higo A."/>
            <person name="Hirakawa Y."/>
            <person name="Hundley H.N."/>
            <person name="Ikeda Y."/>
            <person name="Inoue K."/>
            <person name="Inoue S.I."/>
            <person name="Ishida S."/>
            <person name="Jia Q."/>
            <person name="Kakita M."/>
            <person name="Kanazawa T."/>
            <person name="Kawai Y."/>
            <person name="Kawashima T."/>
            <person name="Kennedy M."/>
            <person name="Kinose K."/>
            <person name="Kinoshita T."/>
            <person name="Kohara Y."/>
            <person name="Koide E."/>
            <person name="Komatsu K."/>
            <person name="Kopischke S."/>
            <person name="Kubo M."/>
            <person name="Kyozuka J."/>
            <person name="Lagercrantz U."/>
            <person name="Lin S.S."/>
            <person name="Lindquist E."/>
            <person name="Lipzen A.M."/>
            <person name="Lu C.W."/>
            <person name="De Luna E."/>
            <person name="Martienssen R.A."/>
            <person name="Minamino N."/>
            <person name="Mizutani M."/>
            <person name="Mizutani M."/>
            <person name="Mochizuki N."/>
            <person name="Monte I."/>
            <person name="Mosher R."/>
            <person name="Nagasaki H."/>
            <person name="Nakagami H."/>
            <person name="Naramoto S."/>
            <person name="Nishitani K."/>
            <person name="Ohtani M."/>
            <person name="Okamoto T."/>
            <person name="Okumura M."/>
            <person name="Phillips J."/>
            <person name="Pollak B."/>
            <person name="Reinders A."/>
            <person name="Rovekamp M."/>
            <person name="Sano R."/>
            <person name="Sawa S."/>
            <person name="Schmid M.W."/>
            <person name="Shirakawa M."/>
            <person name="Solano R."/>
            <person name="Spunde A."/>
            <person name="Suetsugu N."/>
            <person name="Sugano S."/>
            <person name="Sugiyama A."/>
            <person name="Sun R."/>
            <person name="Suzuki Y."/>
            <person name="Takenaka M."/>
            <person name="Takezawa D."/>
            <person name="Tomogane H."/>
            <person name="Tsuzuki M."/>
            <person name="Ueda T."/>
            <person name="Umeda M."/>
            <person name="Ward J.M."/>
            <person name="Watanabe Y."/>
            <person name="Yazaki K."/>
            <person name="Yokoyama R."/>
            <person name="Yoshitake Y."/>
            <person name="Yotsui I."/>
            <person name="Zachgo S."/>
            <person name="Schmutz J."/>
        </authorList>
    </citation>
    <scope>NUCLEOTIDE SEQUENCE [LARGE SCALE GENOMIC DNA]</scope>
    <source>
        <strain evidence="3">Tak-1</strain>
    </source>
</reference>
<gene>
    <name evidence="2" type="ORF">MARPO_0001s0037</name>
</gene>
<dbReference type="Gramene" id="Mp1g16970.1">
    <property type="protein sequence ID" value="Mp1g16970.1.cds"/>
    <property type="gene ID" value="Mp1g16970"/>
</dbReference>
<dbReference type="InterPro" id="IPR050618">
    <property type="entry name" value="Ubq-SigPath_Reg"/>
</dbReference>
<name>A0A2R6XV31_MARPO</name>
<sequence>MYAKGLVRKETVTICSLTGELINSKINDNDVRKIVLSYLVHNCFKETAETFISCTGMKRSVDCSVDIDKRKPIYKHVMEGNVLKAIELTNQLAADLLQSNKDVYFDLLTLHFVELVRSKDCTGALEFAQKELRPFTSGKHLERLQDCMALLAYEDPETSPLFSLLSMDHRQSIADALNRAVLVHANLPSYTSMERLIQHITVVRQRLHQELGKVWLFKQVSDMFYLPLLDGSLQVKLEEVSQHSSNLGFRTLQYQLKQSVL</sequence>
<dbReference type="InterPro" id="IPR013144">
    <property type="entry name" value="CRA_dom"/>
</dbReference>
<dbReference type="SMART" id="SM00668">
    <property type="entry name" value="CTLH"/>
    <property type="match status" value="1"/>
</dbReference>
<dbReference type="Pfam" id="PF10607">
    <property type="entry name" value="CTLH"/>
    <property type="match status" value="1"/>
</dbReference>
<dbReference type="PROSITE" id="PS50896">
    <property type="entry name" value="LISH"/>
    <property type="match status" value="1"/>
</dbReference>
<dbReference type="Proteomes" id="UP000244005">
    <property type="component" value="Unassembled WGS sequence"/>
</dbReference>
<organism evidence="2 3">
    <name type="scientific">Marchantia polymorpha</name>
    <name type="common">Common liverwort</name>
    <name type="synonym">Marchantia aquatica</name>
    <dbReference type="NCBI Taxonomy" id="3197"/>
    <lineage>
        <taxon>Eukaryota</taxon>
        <taxon>Viridiplantae</taxon>
        <taxon>Streptophyta</taxon>
        <taxon>Embryophyta</taxon>
        <taxon>Marchantiophyta</taxon>
        <taxon>Marchantiopsida</taxon>
        <taxon>Marchantiidae</taxon>
        <taxon>Marchantiales</taxon>
        <taxon>Marchantiaceae</taxon>
        <taxon>Marchantia</taxon>
    </lineage>
</organism>
<proteinExistence type="predicted"/>
<dbReference type="OrthoDB" id="2415936at2759"/>
<dbReference type="InterPro" id="IPR006595">
    <property type="entry name" value="CTLH_C"/>
</dbReference>
<dbReference type="PROSITE" id="PS50897">
    <property type="entry name" value="CTLH"/>
    <property type="match status" value="1"/>
</dbReference>
<dbReference type="GO" id="GO:0005737">
    <property type="term" value="C:cytoplasm"/>
    <property type="evidence" value="ECO:0000318"/>
    <property type="project" value="GO_Central"/>
</dbReference>
<keyword evidence="3" id="KW-1185">Reference proteome</keyword>
<dbReference type="GO" id="GO:0043161">
    <property type="term" value="P:proteasome-mediated ubiquitin-dependent protein catabolic process"/>
    <property type="evidence" value="ECO:0000318"/>
    <property type="project" value="GO_Central"/>
</dbReference>
<dbReference type="AlphaFoldDB" id="A0A2R6XV31"/>
<feature type="domain" description="CTLH" evidence="1">
    <location>
        <begin position="66"/>
        <end position="123"/>
    </location>
</feature>
<dbReference type="InterPro" id="IPR024964">
    <property type="entry name" value="CTLH/CRA"/>
</dbReference>
<dbReference type="PANTHER" id="PTHR12864">
    <property type="entry name" value="RAN BINDING PROTEIN 9-RELATED"/>
    <property type="match status" value="1"/>
</dbReference>
<dbReference type="InterPro" id="IPR006594">
    <property type="entry name" value="LisH"/>
</dbReference>
<dbReference type="GO" id="GO:0005634">
    <property type="term" value="C:nucleus"/>
    <property type="evidence" value="ECO:0000318"/>
    <property type="project" value="GO_Central"/>
</dbReference>
<evidence type="ECO:0000313" key="3">
    <source>
        <dbReference type="Proteomes" id="UP000244005"/>
    </source>
</evidence>